<accession>A0A430ABF4</accession>
<evidence type="ECO:0000313" key="1">
    <source>
        <dbReference type="EMBL" id="RSU04488.1"/>
    </source>
</evidence>
<name>A0A430ABF4_9ENTE</name>
<evidence type="ECO:0000313" key="2">
    <source>
        <dbReference type="Proteomes" id="UP000287101"/>
    </source>
</evidence>
<proteinExistence type="predicted"/>
<reference evidence="1 2" key="1">
    <citation type="submission" date="2017-05" db="EMBL/GenBank/DDBJ databases">
        <title>Vagococcus spp. assemblies.</title>
        <authorList>
            <person name="Gulvik C.A."/>
        </authorList>
    </citation>
    <scope>NUCLEOTIDE SEQUENCE [LARGE SCALE GENOMIC DNA]</scope>
    <source>
        <strain evidence="1 2">CCUG 41755</strain>
    </source>
</reference>
<dbReference type="Proteomes" id="UP000287101">
    <property type="component" value="Unassembled WGS sequence"/>
</dbReference>
<gene>
    <name evidence="1" type="ORF">CBF31_00260</name>
</gene>
<dbReference type="AlphaFoldDB" id="A0A430ABF4"/>
<dbReference type="EMBL" id="NGJY01000001">
    <property type="protein sequence ID" value="RSU04488.1"/>
    <property type="molecule type" value="Genomic_DNA"/>
</dbReference>
<organism evidence="1 2">
    <name type="scientific">Vagococcus fessus</name>
    <dbReference type="NCBI Taxonomy" id="120370"/>
    <lineage>
        <taxon>Bacteria</taxon>
        <taxon>Bacillati</taxon>
        <taxon>Bacillota</taxon>
        <taxon>Bacilli</taxon>
        <taxon>Lactobacillales</taxon>
        <taxon>Enterococcaceae</taxon>
        <taxon>Vagococcus</taxon>
    </lineage>
</organism>
<keyword evidence="2" id="KW-1185">Reference proteome</keyword>
<sequence length="131" mass="14331">MIYKDNDYTHHMAHLTSSMCKKQLGNNKPLFFVGETIISGFVVPDDDPKLVADKDSDNSNPLFDIAAASINIRTKDAKEELSVEEIFTIEPTYLYLEDVTIKSLASGNKTSLAAFALRISSIDGLSAGSLD</sequence>
<protein>
    <submittedName>
        <fullName evidence="1">Uncharacterized protein</fullName>
    </submittedName>
</protein>
<comment type="caution">
    <text evidence="1">The sequence shown here is derived from an EMBL/GenBank/DDBJ whole genome shotgun (WGS) entry which is preliminary data.</text>
</comment>
<dbReference type="RefSeq" id="WP_126829799.1">
    <property type="nucleotide sequence ID" value="NZ_CBCRYB010000013.1"/>
</dbReference>